<sequence>MRQPPMASTTFLWACSRFDDEVKFGAPGFGISGLVIIPDRKKMFGPFYLGNSRNDIGKLMVGFSVPKLDRTI</sequence>
<dbReference type="Proteomes" id="UP001054945">
    <property type="component" value="Unassembled WGS sequence"/>
</dbReference>
<reference evidence="1 2" key="1">
    <citation type="submission" date="2021-06" db="EMBL/GenBank/DDBJ databases">
        <title>Caerostris extrusa draft genome.</title>
        <authorList>
            <person name="Kono N."/>
            <person name="Arakawa K."/>
        </authorList>
    </citation>
    <scope>NUCLEOTIDE SEQUENCE [LARGE SCALE GENOMIC DNA]</scope>
</reference>
<protein>
    <submittedName>
        <fullName evidence="1">Uncharacterized protein</fullName>
    </submittedName>
</protein>
<accession>A0AAV4Y3Q0</accession>
<dbReference type="AlphaFoldDB" id="A0AAV4Y3Q0"/>
<evidence type="ECO:0000313" key="1">
    <source>
        <dbReference type="EMBL" id="GIZ01635.1"/>
    </source>
</evidence>
<organism evidence="1 2">
    <name type="scientific">Caerostris extrusa</name>
    <name type="common">Bark spider</name>
    <name type="synonym">Caerostris bankana</name>
    <dbReference type="NCBI Taxonomy" id="172846"/>
    <lineage>
        <taxon>Eukaryota</taxon>
        <taxon>Metazoa</taxon>
        <taxon>Ecdysozoa</taxon>
        <taxon>Arthropoda</taxon>
        <taxon>Chelicerata</taxon>
        <taxon>Arachnida</taxon>
        <taxon>Araneae</taxon>
        <taxon>Araneomorphae</taxon>
        <taxon>Entelegynae</taxon>
        <taxon>Araneoidea</taxon>
        <taxon>Araneidae</taxon>
        <taxon>Caerostris</taxon>
    </lineage>
</organism>
<proteinExistence type="predicted"/>
<comment type="caution">
    <text evidence="1">The sequence shown here is derived from an EMBL/GenBank/DDBJ whole genome shotgun (WGS) entry which is preliminary data.</text>
</comment>
<keyword evidence="2" id="KW-1185">Reference proteome</keyword>
<gene>
    <name evidence="1" type="ORF">CEXT_132191</name>
</gene>
<dbReference type="EMBL" id="BPLR01018695">
    <property type="protein sequence ID" value="GIZ01635.1"/>
    <property type="molecule type" value="Genomic_DNA"/>
</dbReference>
<evidence type="ECO:0000313" key="2">
    <source>
        <dbReference type="Proteomes" id="UP001054945"/>
    </source>
</evidence>
<name>A0AAV4Y3Q0_CAEEX</name>